<dbReference type="AlphaFoldDB" id="A0A9D1FVX7"/>
<feature type="transmembrane region" description="Helical" evidence="2">
    <location>
        <begin position="160"/>
        <end position="181"/>
    </location>
</feature>
<dbReference type="EMBL" id="DVJO01000124">
    <property type="protein sequence ID" value="HIS83084.1"/>
    <property type="molecule type" value="Genomic_DNA"/>
</dbReference>
<feature type="coiled-coil region" evidence="1">
    <location>
        <begin position="132"/>
        <end position="159"/>
    </location>
</feature>
<keyword evidence="2" id="KW-0812">Transmembrane</keyword>
<name>A0A9D1FVX7_9BACT</name>
<reference evidence="3" key="2">
    <citation type="journal article" date="2021" name="PeerJ">
        <title>Extensive microbial diversity within the chicken gut microbiome revealed by metagenomics and culture.</title>
        <authorList>
            <person name="Gilroy R."/>
            <person name="Ravi A."/>
            <person name="Getino M."/>
            <person name="Pursley I."/>
            <person name="Horton D.L."/>
            <person name="Alikhan N.F."/>
            <person name="Baker D."/>
            <person name="Gharbi K."/>
            <person name="Hall N."/>
            <person name="Watson M."/>
            <person name="Adriaenssens E.M."/>
            <person name="Foster-Nyarko E."/>
            <person name="Jarju S."/>
            <person name="Secka A."/>
            <person name="Antonio M."/>
            <person name="Oren A."/>
            <person name="Chaudhuri R.R."/>
            <person name="La Ragione R."/>
            <person name="Hildebrand F."/>
            <person name="Pallen M.J."/>
        </authorList>
    </citation>
    <scope>NUCLEOTIDE SEQUENCE</scope>
    <source>
        <strain evidence="3">CHK152-2994</strain>
    </source>
</reference>
<organism evidence="3 4">
    <name type="scientific">Candidatus Scatenecus faecavium</name>
    <dbReference type="NCBI Taxonomy" id="2840915"/>
    <lineage>
        <taxon>Bacteria</taxon>
        <taxon>Candidatus Scatenecus</taxon>
    </lineage>
</organism>
<evidence type="ECO:0000313" key="4">
    <source>
        <dbReference type="Proteomes" id="UP000824139"/>
    </source>
</evidence>
<keyword evidence="1" id="KW-0175">Coiled coil</keyword>
<feature type="coiled-coil region" evidence="1">
    <location>
        <begin position="60"/>
        <end position="87"/>
    </location>
</feature>
<evidence type="ECO:0000256" key="1">
    <source>
        <dbReference type="SAM" id="Coils"/>
    </source>
</evidence>
<feature type="transmembrane region" description="Helical" evidence="2">
    <location>
        <begin position="257"/>
        <end position="276"/>
    </location>
</feature>
<accession>A0A9D1FVX7</accession>
<evidence type="ECO:0000313" key="3">
    <source>
        <dbReference type="EMBL" id="HIS83084.1"/>
    </source>
</evidence>
<protein>
    <submittedName>
        <fullName evidence="3">Uncharacterized protein</fullName>
    </submittedName>
</protein>
<dbReference type="Proteomes" id="UP000824139">
    <property type="component" value="Unassembled WGS sequence"/>
</dbReference>
<keyword evidence="2" id="KW-0472">Membrane</keyword>
<sequence length="278" mass="32589">MLLEESKRRQELLKQYIWELAAQCFESEKIREYAFKLKDLYNNNFRHSYSEFFPIIVDIAKEENYNLEFLSSNIEELKNILEQDYTKEDKKREFKGLYKSLVKLGDHLNLEIGRYNYFSSSEKKLIDIEKYTETSQDKLTHATSELENAKEKIHAMQTELIAVLSIFAAIVLTFSCSINLIGSVLTHMNEAPFFKATFFTLLCGFIVINLIFVMMYFISKIIGRSIYASCKTTNCTCGENNTPSCNSLNRIRKRLPYIFWLNIFIITLMISSLIMYKI</sequence>
<keyword evidence="2" id="KW-1133">Transmembrane helix</keyword>
<proteinExistence type="predicted"/>
<comment type="caution">
    <text evidence="3">The sequence shown here is derived from an EMBL/GenBank/DDBJ whole genome shotgun (WGS) entry which is preliminary data.</text>
</comment>
<feature type="transmembrane region" description="Helical" evidence="2">
    <location>
        <begin position="193"/>
        <end position="218"/>
    </location>
</feature>
<evidence type="ECO:0000256" key="2">
    <source>
        <dbReference type="SAM" id="Phobius"/>
    </source>
</evidence>
<gene>
    <name evidence="3" type="ORF">IAD41_05715</name>
</gene>
<reference evidence="3" key="1">
    <citation type="submission" date="2020-10" db="EMBL/GenBank/DDBJ databases">
        <authorList>
            <person name="Gilroy R."/>
        </authorList>
    </citation>
    <scope>NUCLEOTIDE SEQUENCE</scope>
    <source>
        <strain evidence="3">CHK152-2994</strain>
    </source>
</reference>